<dbReference type="InterPro" id="IPR031649">
    <property type="entry name" value="GPHH_dom"/>
</dbReference>
<evidence type="ECO:0000256" key="12">
    <source>
        <dbReference type="ARBA" id="ARBA00023136"/>
    </source>
</evidence>
<evidence type="ECO:0000313" key="19">
    <source>
        <dbReference type="EMBL" id="RVE68803.1"/>
    </source>
</evidence>
<dbReference type="FunFam" id="1.10.238.10:FF:000063">
    <property type="entry name" value="Voltage-dependent N-type calcium channel subunit alpha"/>
    <property type="match status" value="1"/>
</dbReference>
<dbReference type="InterPro" id="IPR027359">
    <property type="entry name" value="Volt_channel_dom_sf"/>
</dbReference>
<reference evidence="19 20" key="1">
    <citation type="submission" date="2018-11" db="EMBL/GenBank/DDBJ databases">
        <authorList>
            <person name="Lopez-Roques C."/>
            <person name="Donnadieu C."/>
            <person name="Bouchez O."/>
            <person name="Klopp C."/>
            <person name="Cabau C."/>
            <person name="Zahm M."/>
        </authorList>
    </citation>
    <scope>NUCLEOTIDE SEQUENCE [LARGE SCALE GENOMIC DNA]</scope>
    <source>
        <strain evidence="19">RS831</strain>
        <tissue evidence="19">Whole body</tissue>
    </source>
</reference>
<dbReference type="InterPro" id="IPR050599">
    <property type="entry name" value="VDCC_alpha-1_subunit"/>
</dbReference>
<dbReference type="Gene3D" id="1.10.287.70">
    <property type="match status" value="1"/>
</dbReference>
<comment type="catalytic activity">
    <reaction evidence="14">
        <text>Ca(2+)(in) = Ca(2+)(out)</text>
        <dbReference type="Rhea" id="RHEA:29671"/>
        <dbReference type="ChEBI" id="CHEBI:29108"/>
    </reaction>
</comment>
<evidence type="ECO:0000256" key="8">
    <source>
        <dbReference type="ARBA" id="ARBA00022837"/>
    </source>
</evidence>
<evidence type="ECO:0000256" key="9">
    <source>
        <dbReference type="ARBA" id="ARBA00022882"/>
    </source>
</evidence>
<accession>A0A437D1A6</accession>
<keyword evidence="10 17" id="KW-1133">Transmembrane helix</keyword>
<dbReference type="OrthoDB" id="431720at2759"/>
<dbReference type="SUPFAM" id="SSF81324">
    <property type="entry name" value="Voltage-gated potassium channels"/>
    <property type="match status" value="1"/>
</dbReference>
<evidence type="ECO:0000256" key="16">
    <source>
        <dbReference type="SAM" id="MobiDB-lite"/>
    </source>
</evidence>
<feature type="compositionally biased region" description="Basic residues" evidence="16">
    <location>
        <begin position="578"/>
        <end position="591"/>
    </location>
</feature>
<keyword evidence="20" id="KW-1185">Reference proteome</keyword>
<keyword evidence="5 17" id="KW-0812">Transmembrane</keyword>
<dbReference type="PRINTS" id="PR00167">
    <property type="entry name" value="CACHANNEL"/>
</dbReference>
<evidence type="ECO:0000256" key="6">
    <source>
        <dbReference type="ARBA" id="ARBA00022723"/>
    </source>
</evidence>
<sequence>MMKFHGAPDFYEVMLKNLNIVFTTLFSLECILKIIAFGPLNYLKDAWNVFDFVTVLGSITDILVTEINDRLLNLSFLRLFRAARLIKLLRQGYTIRILLWTFVQSFKALPYVCLLIAMLFFIYAIIGMQVFGNIDLNEDTAINHHNNFRTFLQALMLLFRSATGEAWHEIMLSCLSQRACDERAGTAVKECGSDFAYFYFVSFIFLCSFLMLNLFVAVIMDNFEYLTRDSSILGPHHLDEFIRVWAEYDPAACGRIKYHDMYQMLLHLSPPLGLGKKCPPRVAYKRLVKMNMPIADDNTVHFTSTLMALIRTALEIKLASGMVTQRLLDAELKKELSTVWPSLSQKTMDLLVTPHKPNELTVGKVYAALMIFDYYKQNRARRLQMLQQPQPSTSSSRCKVGALFKPLLPLTHMQGQNLPVIISVDSPSMLQPRPKSRPISQAPTRLSLSSLNNGGTLMVETPKDAHPAKTKRAVRGPPEDTSDGAVIQEPVEMRKMETSVSSTIPAPESGLEVQGRAASMPRLNTEQQQSRSRLSEGIQPACVGDAGSMKRSASTVAPRQLEEPPLKQHTAEKPCQGRTHHHHSHHRCHHCRDREKRQRSLDTPVGAQPPGSAGPAGEPAVKTAASRERAHNRGRSHERRHHHSSTDKQRYYSCDRYCSREHGCTKSAGASCAVSPTETQETSNKQVGASTAQGSGWVEGSPVALSSASSTPSRGRRQLPQTPLTPRPGVAYKTASSSPVHFVPAQASIGRMSRGQSEHNALRQSGSRHFPCPVTRISSEPYLGQGRVEPLDGPYGSLRDQLDVFRDAASLSPSPSVGSSSRTTMARAIEDSHPPLPVNFSVPNGYHVVIGDSSSPGSGIKALRHRR</sequence>
<evidence type="ECO:0000256" key="1">
    <source>
        <dbReference type="ARBA" id="ARBA00004141"/>
    </source>
</evidence>
<keyword evidence="11" id="KW-0406">Ion transport</keyword>
<comment type="subcellular location">
    <subcellularLocation>
        <location evidence="1 15">Membrane</location>
        <topology evidence="1 15">Multi-pass membrane protein</topology>
    </subcellularLocation>
</comment>
<evidence type="ECO:0000256" key="5">
    <source>
        <dbReference type="ARBA" id="ARBA00022692"/>
    </source>
</evidence>
<dbReference type="AlphaFoldDB" id="A0A437D1A6"/>
<feature type="transmembrane region" description="Helical" evidence="17">
    <location>
        <begin position="20"/>
        <end position="40"/>
    </location>
</feature>
<dbReference type="GO" id="GO:0005891">
    <property type="term" value="C:voltage-gated calcium channel complex"/>
    <property type="evidence" value="ECO:0007669"/>
    <property type="project" value="InterPro"/>
</dbReference>
<evidence type="ECO:0000256" key="17">
    <source>
        <dbReference type="SAM" id="Phobius"/>
    </source>
</evidence>
<evidence type="ECO:0000256" key="15">
    <source>
        <dbReference type="RuleBase" id="RU003808"/>
    </source>
</evidence>
<feature type="region of interest" description="Disordered" evidence="16">
    <location>
        <begin position="429"/>
        <end position="650"/>
    </location>
</feature>
<dbReference type="Pfam" id="PF08763">
    <property type="entry name" value="Ca_chan_IQ"/>
    <property type="match status" value="1"/>
</dbReference>
<dbReference type="FunFam" id="1.10.287.70:FF:000023">
    <property type="entry name" value="Voltage-dependent R-type calcium channel subunit alpha"/>
    <property type="match status" value="1"/>
</dbReference>
<dbReference type="GO" id="GO:0045202">
    <property type="term" value="C:synapse"/>
    <property type="evidence" value="ECO:0007669"/>
    <property type="project" value="GOC"/>
</dbReference>
<dbReference type="Gene3D" id="1.20.120.350">
    <property type="entry name" value="Voltage-gated potassium channels. Chain C"/>
    <property type="match status" value="1"/>
</dbReference>
<dbReference type="Pfam" id="PF00520">
    <property type="entry name" value="Ion_trans"/>
    <property type="match status" value="1"/>
</dbReference>
<evidence type="ECO:0000256" key="14">
    <source>
        <dbReference type="ARBA" id="ARBA00036634"/>
    </source>
</evidence>
<dbReference type="InterPro" id="IPR002077">
    <property type="entry name" value="VDCCAlpha1"/>
</dbReference>
<feature type="transmembrane region" description="Helical" evidence="17">
    <location>
        <begin position="108"/>
        <end position="126"/>
    </location>
</feature>
<keyword evidence="9 15" id="KW-0851">Voltage-gated channel</keyword>
<comment type="similarity">
    <text evidence="15">Belongs to the calcium channel alpha-1 subunit (TC 1.A.1.11) family.</text>
</comment>
<feature type="domain" description="Voltage-dependent calcium channel alpha-1 subunit IQ" evidence="18">
    <location>
        <begin position="357"/>
        <end position="391"/>
    </location>
</feature>
<dbReference type="Gene3D" id="1.10.238.10">
    <property type="entry name" value="EF-hand"/>
    <property type="match status" value="1"/>
</dbReference>
<evidence type="ECO:0000313" key="20">
    <source>
        <dbReference type="Proteomes" id="UP000283210"/>
    </source>
</evidence>
<dbReference type="GO" id="GO:0007268">
    <property type="term" value="P:chemical synaptic transmission"/>
    <property type="evidence" value="ECO:0007669"/>
    <property type="project" value="TreeGrafter"/>
</dbReference>
<evidence type="ECO:0000256" key="7">
    <source>
        <dbReference type="ARBA" id="ARBA00022737"/>
    </source>
</evidence>
<evidence type="ECO:0000259" key="18">
    <source>
        <dbReference type="SMART" id="SM01062"/>
    </source>
</evidence>
<feature type="compositionally biased region" description="Polar residues" evidence="16">
    <location>
        <begin position="522"/>
        <end position="532"/>
    </location>
</feature>
<dbReference type="EMBL" id="CM012445">
    <property type="protein sequence ID" value="RVE68803.1"/>
    <property type="molecule type" value="Genomic_DNA"/>
</dbReference>
<keyword evidence="7" id="KW-0677">Repeat</keyword>
<dbReference type="GO" id="GO:0008331">
    <property type="term" value="F:high voltage-gated calcium channel activity"/>
    <property type="evidence" value="ECO:0007669"/>
    <property type="project" value="TreeGrafter"/>
</dbReference>
<dbReference type="GO" id="GO:0098703">
    <property type="term" value="P:calcium ion import across plasma membrane"/>
    <property type="evidence" value="ECO:0007669"/>
    <property type="project" value="TreeGrafter"/>
</dbReference>
<evidence type="ECO:0000256" key="10">
    <source>
        <dbReference type="ARBA" id="ARBA00022989"/>
    </source>
</evidence>
<dbReference type="Pfam" id="PF16905">
    <property type="entry name" value="GPHH"/>
    <property type="match status" value="1"/>
</dbReference>
<evidence type="ECO:0000256" key="11">
    <source>
        <dbReference type="ARBA" id="ARBA00023065"/>
    </source>
</evidence>
<keyword evidence="12 17" id="KW-0472">Membrane</keyword>
<dbReference type="InterPro" id="IPR014873">
    <property type="entry name" value="VDCC_a1su_IQ"/>
</dbReference>
<feature type="transmembrane region" description="Helical" evidence="17">
    <location>
        <begin position="197"/>
        <end position="220"/>
    </location>
</feature>
<dbReference type="GO" id="GO:0046872">
    <property type="term" value="F:metal ion binding"/>
    <property type="evidence" value="ECO:0007669"/>
    <property type="project" value="UniProtKB-KW"/>
</dbReference>
<reference evidence="19 20" key="2">
    <citation type="submission" date="2019-01" db="EMBL/GenBank/DDBJ databases">
        <title>A chromosome length genome reference of the Java medaka (oryzias javanicus).</title>
        <authorList>
            <person name="Herpin A."/>
            <person name="Takehana Y."/>
            <person name="Naruse K."/>
            <person name="Ansai S."/>
            <person name="Kawaguchi M."/>
        </authorList>
    </citation>
    <scope>NUCLEOTIDE SEQUENCE [LARGE SCALE GENOMIC DNA]</scope>
    <source>
        <strain evidence="19">RS831</strain>
        <tissue evidence="19">Whole body</tissue>
    </source>
</reference>
<dbReference type="InterPro" id="IPR005821">
    <property type="entry name" value="Ion_trans_dom"/>
</dbReference>
<feature type="compositionally biased region" description="Low complexity" evidence="16">
    <location>
        <begin position="606"/>
        <end position="620"/>
    </location>
</feature>
<gene>
    <name evidence="19" type="ORF">OJAV_G00095140</name>
</gene>
<evidence type="ECO:0000256" key="4">
    <source>
        <dbReference type="ARBA" id="ARBA00022673"/>
    </source>
</evidence>
<dbReference type="Proteomes" id="UP000283210">
    <property type="component" value="Chromosome 9"/>
</dbReference>
<organism evidence="19 20">
    <name type="scientific">Oryzias javanicus</name>
    <name type="common">Javanese ricefish</name>
    <name type="synonym">Aplocheilus javanicus</name>
    <dbReference type="NCBI Taxonomy" id="123683"/>
    <lineage>
        <taxon>Eukaryota</taxon>
        <taxon>Metazoa</taxon>
        <taxon>Chordata</taxon>
        <taxon>Craniata</taxon>
        <taxon>Vertebrata</taxon>
        <taxon>Euteleostomi</taxon>
        <taxon>Actinopterygii</taxon>
        <taxon>Neopterygii</taxon>
        <taxon>Teleostei</taxon>
        <taxon>Neoteleostei</taxon>
        <taxon>Acanthomorphata</taxon>
        <taxon>Ovalentaria</taxon>
        <taxon>Atherinomorphae</taxon>
        <taxon>Beloniformes</taxon>
        <taxon>Adrianichthyidae</taxon>
        <taxon>Oryziinae</taxon>
        <taxon>Oryzias</taxon>
    </lineage>
</organism>
<feature type="compositionally biased region" description="Basic and acidic residues" evidence="16">
    <location>
        <begin position="560"/>
        <end position="572"/>
    </location>
</feature>
<feature type="region of interest" description="Disordered" evidence="16">
    <location>
        <begin position="666"/>
        <end position="738"/>
    </location>
</feature>
<feature type="compositionally biased region" description="Polar residues" evidence="16">
    <location>
        <begin position="704"/>
        <end position="724"/>
    </location>
</feature>
<dbReference type="GO" id="GO:0043025">
    <property type="term" value="C:neuronal cell body"/>
    <property type="evidence" value="ECO:0007669"/>
    <property type="project" value="TreeGrafter"/>
</dbReference>
<name>A0A437D1A6_ORYJA</name>
<keyword evidence="8 15" id="KW-0106">Calcium</keyword>
<evidence type="ECO:0000256" key="3">
    <source>
        <dbReference type="ARBA" id="ARBA00022568"/>
    </source>
</evidence>
<feature type="compositionally biased region" description="Basic residues" evidence="16">
    <location>
        <begin position="632"/>
        <end position="643"/>
    </location>
</feature>
<dbReference type="SMART" id="SM01062">
    <property type="entry name" value="Ca_chan_IQ"/>
    <property type="match status" value="1"/>
</dbReference>
<dbReference type="PANTHER" id="PTHR45628">
    <property type="entry name" value="VOLTAGE-DEPENDENT CALCIUM CHANNEL TYPE A SUBUNIT ALPHA-1"/>
    <property type="match status" value="1"/>
</dbReference>
<keyword evidence="13" id="KW-0407">Ion channel</keyword>
<evidence type="ECO:0000256" key="2">
    <source>
        <dbReference type="ARBA" id="ARBA00022448"/>
    </source>
</evidence>
<proteinExistence type="inferred from homology"/>
<keyword evidence="6" id="KW-0479">Metal-binding</keyword>
<protein>
    <recommendedName>
        <fullName evidence="18">Voltage-dependent calcium channel alpha-1 subunit IQ domain-containing protein</fullName>
    </recommendedName>
</protein>
<feature type="compositionally biased region" description="Polar residues" evidence="16">
    <location>
        <begin position="674"/>
        <end position="694"/>
    </location>
</feature>
<keyword evidence="3 15" id="KW-0109">Calcium transport</keyword>
<keyword evidence="4 15" id="KW-0107">Calcium channel</keyword>
<dbReference type="PANTHER" id="PTHR45628:SF35">
    <property type="entry name" value="VOLTAGE-DEPENDENT N-TYPE CALCIUM CHANNEL SUBUNIT ALPHA"/>
    <property type="match status" value="1"/>
</dbReference>
<evidence type="ECO:0000256" key="13">
    <source>
        <dbReference type="ARBA" id="ARBA00023303"/>
    </source>
</evidence>
<keyword evidence="2" id="KW-0813">Transport</keyword>